<dbReference type="RefSeq" id="WP_203684229.1">
    <property type="nucleotide sequence ID" value="NZ_BOMW01000069.1"/>
</dbReference>
<keyword evidence="3" id="KW-1185">Reference proteome</keyword>
<evidence type="ECO:0000256" key="1">
    <source>
        <dbReference type="SAM" id="MobiDB-lite"/>
    </source>
</evidence>
<name>A0A919NCV7_9ACTN</name>
<protein>
    <submittedName>
        <fullName evidence="2">Uncharacterized protein</fullName>
    </submittedName>
</protein>
<dbReference type="AlphaFoldDB" id="A0A919NCV7"/>
<dbReference type="EMBL" id="BOMW01000069">
    <property type="protein sequence ID" value="GIF08892.1"/>
    <property type="molecule type" value="Genomic_DNA"/>
</dbReference>
<evidence type="ECO:0000313" key="2">
    <source>
        <dbReference type="EMBL" id="GIF08892.1"/>
    </source>
</evidence>
<reference evidence="2" key="1">
    <citation type="submission" date="2021-01" db="EMBL/GenBank/DDBJ databases">
        <title>Whole genome shotgun sequence of Actinoplanes siamensis NBRC 109076.</title>
        <authorList>
            <person name="Komaki H."/>
            <person name="Tamura T."/>
        </authorList>
    </citation>
    <scope>NUCLEOTIDE SEQUENCE</scope>
    <source>
        <strain evidence="2">NBRC 109076</strain>
    </source>
</reference>
<proteinExistence type="predicted"/>
<sequence>MPGVDLAILRGLSVETLAIKVNGSWWNDAAGAAVPLPDQQPWQSTLDTSRGRAEPA</sequence>
<organism evidence="2 3">
    <name type="scientific">Actinoplanes siamensis</name>
    <dbReference type="NCBI Taxonomy" id="1223317"/>
    <lineage>
        <taxon>Bacteria</taxon>
        <taxon>Bacillati</taxon>
        <taxon>Actinomycetota</taxon>
        <taxon>Actinomycetes</taxon>
        <taxon>Micromonosporales</taxon>
        <taxon>Micromonosporaceae</taxon>
        <taxon>Actinoplanes</taxon>
    </lineage>
</organism>
<dbReference type="Proteomes" id="UP000629619">
    <property type="component" value="Unassembled WGS sequence"/>
</dbReference>
<feature type="region of interest" description="Disordered" evidence="1">
    <location>
        <begin position="32"/>
        <end position="56"/>
    </location>
</feature>
<evidence type="ECO:0000313" key="3">
    <source>
        <dbReference type="Proteomes" id="UP000629619"/>
    </source>
</evidence>
<accession>A0A919NCV7</accession>
<gene>
    <name evidence="2" type="ORF">Asi03nite_64300</name>
</gene>
<comment type="caution">
    <text evidence="2">The sequence shown here is derived from an EMBL/GenBank/DDBJ whole genome shotgun (WGS) entry which is preliminary data.</text>
</comment>